<sequence length="303" mass="33359">MRTRDNHLWFDDGNLILVAGNVEFCIYMGPLINSSPVFRDMLSLPQPTSDGESYACPVVQVPDHPNDIRCILQSFIFGNDLRFVAEHPSFDTISSIARMGHKYQIDNAVKYALTYLRCYYPSDYAGWKQNKRGAPNFRPAHSIGVMNLARLTQTSDIMPAAFWICCNLDIDHLQAGFKRNDGTVETLSRTDLVNVLIARQELAELAAFSYLYVLEAIADGGSCSCDSDDESDDCQSSISGVLGQLTTSDTTRYNGPGLTGCWVSFLNDDCGVRLCDALGETIRPRLATGMGVGLPARSFVAAH</sequence>
<evidence type="ECO:0008006" key="3">
    <source>
        <dbReference type="Google" id="ProtNLM"/>
    </source>
</evidence>
<dbReference type="AlphaFoldDB" id="A0A4Q9MPF0"/>
<dbReference type="Proteomes" id="UP000292957">
    <property type="component" value="Unassembled WGS sequence"/>
</dbReference>
<name>A0A4Q9MPF0_9APHY</name>
<gene>
    <name evidence="2" type="ORF">BD311DRAFT_719940</name>
    <name evidence="1" type="ORF">BD311DRAFT_827603</name>
</gene>
<dbReference type="EMBL" id="ML143575">
    <property type="protein sequence ID" value="TBU21793.1"/>
    <property type="molecule type" value="Genomic_DNA"/>
</dbReference>
<proteinExistence type="predicted"/>
<organism evidence="2">
    <name type="scientific">Dichomitus squalens</name>
    <dbReference type="NCBI Taxonomy" id="114155"/>
    <lineage>
        <taxon>Eukaryota</taxon>
        <taxon>Fungi</taxon>
        <taxon>Dikarya</taxon>
        <taxon>Basidiomycota</taxon>
        <taxon>Agaricomycotina</taxon>
        <taxon>Agaricomycetes</taxon>
        <taxon>Polyporales</taxon>
        <taxon>Polyporaceae</taxon>
        <taxon>Dichomitus</taxon>
    </lineage>
</organism>
<dbReference type="InterPro" id="IPR011333">
    <property type="entry name" value="SKP1/BTB/POZ_sf"/>
</dbReference>
<evidence type="ECO:0000313" key="2">
    <source>
        <dbReference type="EMBL" id="TBU29630.1"/>
    </source>
</evidence>
<dbReference type="EMBL" id="ML143411">
    <property type="protein sequence ID" value="TBU29630.1"/>
    <property type="molecule type" value="Genomic_DNA"/>
</dbReference>
<dbReference type="Gene3D" id="3.30.710.10">
    <property type="entry name" value="Potassium Channel Kv1.1, Chain A"/>
    <property type="match status" value="1"/>
</dbReference>
<accession>A0A4Q9MPF0</accession>
<evidence type="ECO:0000313" key="1">
    <source>
        <dbReference type="EMBL" id="TBU21793.1"/>
    </source>
</evidence>
<protein>
    <recommendedName>
        <fullName evidence="3">BTB domain-containing protein</fullName>
    </recommendedName>
</protein>
<dbReference type="OrthoDB" id="2743342at2759"/>
<reference evidence="2" key="1">
    <citation type="submission" date="2019-01" db="EMBL/GenBank/DDBJ databases">
        <title>Draft genome sequences of three monokaryotic isolates of the white-rot basidiomycete fungus Dichomitus squalens.</title>
        <authorList>
            <consortium name="DOE Joint Genome Institute"/>
            <person name="Lopez S.C."/>
            <person name="Andreopoulos B."/>
            <person name="Pangilinan J."/>
            <person name="Lipzen A."/>
            <person name="Riley R."/>
            <person name="Ahrendt S."/>
            <person name="Ng V."/>
            <person name="Barry K."/>
            <person name="Daum C."/>
            <person name="Grigoriev I.V."/>
            <person name="Hilden K.S."/>
            <person name="Makela M.R."/>
            <person name="de Vries R.P."/>
        </authorList>
    </citation>
    <scope>NUCLEOTIDE SEQUENCE [LARGE SCALE GENOMIC DNA]</scope>
    <source>
        <strain evidence="2">OM18370.1</strain>
    </source>
</reference>